<keyword evidence="1" id="KW-0597">Phosphoprotein</keyword>
<dbReference type="GO" id="GO:0030425">
    <property type="term" value="C:dendrite"/>
    <property type="evidence" value="ECO:0007669"/>
    <property type="project" value="TreeGrafter"/>
</dbReference>
<dbReference type="InterPro" id="IPR001660">
    <property type="entry name" value="SAM"/>
</dbReference>
<dbReference type="GO" id="GO:0019722">
    <property type="term" value="P:calcium-mediated signaling"/>
    <property type="evidence" value="ECO:0007669"/>
    <property type="project" value="TreeGrafter"/>
</dbReference>
<dbReference type="GO" id="GO:0051015">
    <property type="term" value="F:actin filament binding"/>
    <property type="evidence" value="ECO:0007669"/>
    <property type="project" value="TreeGrafter"/>
</dbReference>
<comment type="caution">
    <text evidence="6">The sequence shown here is derived from an EMBL/GenBank/DDBJ whole genome shotgun (WGS) entry which is preliminary data.</text>
</comment>
<name>A0A9W9ZW93_9CNID</name>
<dbReference type="Proteomes" id="UP001163046">
    <property type="component" value="Unassembled WGS sequence"/>
</dbReference>
<dbReference type="GO" id="GO:0005737">
    <property type="term" value="C:cytoplasm"/>
    <property type="evidence" value="ECO:0007669"/>
    <property type="project" value="TreeGrafter"/>
</dbReference>
<feature type="compositionally biased region" description="Basic and acidic residues" evidence="3">
    <location>
        <begin position="235"/>
        <end position="269"/>
    </location>
</feature>
<feature type="compositionally biased region" description="Polar residues" evidence="3">
    <location>
        <begin position="570"/>
        <end position="585"/>
    </location>
</feature>
<dbReference type="InterPro" id="IPR001478">
    <property type="entry name" value="PDZ"/>
</dbReference>
<dbReference type="EMBL" id="MU825443">
    <property type="protein sequence ID" value="KAJ7389046.1"/>
    <property type="molecule type" value="Genomic_DNA"/>
</dbReference>
<dbReference type="GO" id="GO:0031175">
    <property type="term" value="P:neuron projection development"/>
    <property type="evidence" value="ECO:0007669"/>
    <property type="project" value="TreeGrafter"/>
</dbReference>
<feature type="region of interest" description="Disordered" evidence="3">
    <location>
        <begin position="559"/>
        <end position="588"/>
    </location>
</feature>
<dbReference type="SMART" id="SM00228">
    <property type="entry name" value="PDZ"/>
    <property type="match status" value="1"/>
</dbReference>
<feature type="region of interest" description="Disordered" evidence="3">
    <location>
        <begin position="473"/>
        <end position="525"/>
    </location>
</feature>
<evidence type="ECO:0000256" key="2">
    <source>
        <dbReference type="ARBA" id="ARBA00023054"/>
    </source>
</evidence>
<evidence type="ECO:0000259" key="5">
    <source>
        <dbReference type="PROSITE" id="PS50106"/>
    </source>
</evidence>
<dbReference type="GO" id="GO:0007015">
    <property type="term" value="P:actin filament organization"/>
    <property type="evidence" value="ECO:0007669"/>
    <property type="project" value="TreeGrafter"/>
</dbReference>
<evidence type="ECO:0000256" key="3">
    <source>
        <dbReference type="SAM" id="MobiDB-lite"/>
    </source>
</evidence>
<dbReference type="PROSITE" id="PS50106">
    <property type="entry name" value="PDZ"/>
    <property type="match status" value="1"/>
</dbReference>
<feature type="region of interest" description="Disordered" evidence="3">
    <location>
        <begin position="662"/>
        <end position="686"/>
    </location>
</feature>
<dbReference type="Pfam" id="PF07647">
    <property type="entry name" value="SAM_2"/>
    <property type="match status" value="1"/>
</dbReference>
<dbReference type="AlphaFoldDB" id="A0A9W9ZW93"/>
<organism evidence="6 7">
    <name type="scientific">Desmophyllum pertusum</name>
    <dbReference type="NCBI Taxonomy" id="174260"/>
    <lineage>
        <taxon>Eukaryota</taxon>
        <taxon>Metazoa</taxon>
        <taxon>Cnidaria</taxon>
        <taxon>Anthozoa</taxon>
        <taxon>Hexacorallia</taxon>
        <taxon>Scleractinia</taxon>
        <taxon>Caryophylliina</taxon>
        <taxon>Caryophylliidae</taxon>
        <taxon>Desmophyllum</taxon>
    </lineage>
</organism>
<feature type="compositionally biased region" description="Basic and acidic residues" evidence="3">
    <location>
        <begin position="328"/>
        <end position="340"/>
    </location>
</feature>
<feature type="compositionally biased region" description="Basic and acidic residues" evidence="3">
    <location>
        <begin position="427"/>
        <end position="440"/>
    </location>
</feature>
<proteinExistence type="predicted"/>
<sequence>MFFSVDLCKDERGLGLSIIGPGVGTDTGVEKLGIFVKSLTGGGAAELDGRIQVNDQIIEVDGVSLVGVNTAICCTDFKEYQWASFLMGRDKSRAHLSHRIDPNVEQQLEALRHKLVEAQTKAEEAEKRASLAEKMVQLQTNIVKKPEQAREQSNDETKKSQKALAEITEKVQTLESDLAVSEAENDDMVRQLEESKGMEQANALATERSAVEIKLLQDKVKELEKQLPSPQQTTSEKEVKQKKEEISSFAFRNEEQKTSPTGKERREVQEEVVENGLASEVEQALSSFQLSWDSTKKEDAIEPVIESKTKGGMDLDSIPATKTLSNEHLLEKKRLAEAQQKKHKPTRASWAKSLGDDEYDDMFGNHEASDEEEEDSPFKKNASESEVHSSPQKGPGLVLPSFPIGGFKLRSTGKNLYDESAAQDGDSPPHEVRASFPMSHKEETRNVVVENLLEKQLSKADIKVSSLPTTALDRVDRETRHPVDEEDSECFSGSTNSLDEIEEAARRIDSDLASSQASSRGSSPFLPPAMPLLQMKSVPVMESYNEAAIDVPPELLAASGQMGSERGSPGATSNIDGQSPASSPMSDIHSSEAVQTGLRLDTDQVYAWLVANDLEEYAEEFNNKNIDGKQLLNLDGSRLKAMGVSQNHRAIIKKKVKELKTEMEREQKARKQREKEQKAGKKEGKFEKMGFMKKKGVYNLN</sequence>
<dbReference type="PROSITE" id="PS50105">
    <property type="entry name" value="SAM_DOMAIN"/>
    <property type="match status" value="1"/>
</dbReference>
<feature type="region of interest" description="Disordered" evidence="3">
    <location>
        <begin position="224"/>
        <end position="275"/>
    </location>
</feature>
<protein>
    <submittedName>
        <fullName evidence="6">Neurabin-1 isoform X1</fullName>
    </submittedName>
</protein>
<gene>
    <name evidence="6" type="primary">PPP1R9A</name>
    <name evidence="6" type="ORF">OS493_034181</name>
</gene>
<feature type="compositionally biased region" description="Basic and acidic residues" evidence="3">
    <location>
        <begin position="473"/>
        <end position="483"/>
    </location>
</feature>
<evidence type="ECO:0000256" key="1">
    <source>
        <dbReference type="ARBA" id="ARBA00022553"/>
    </source>
</evidence>
<feature type="compositionally biased region" description="Basic and acidic residues" evidence="3">
    <location>
        <begin position="376"/>
        <end position="387"/>
    </location>
</feature>
<dbReference type="Gene3D" id="1.10.150.50">
    <property type="entry name" value="Transcription Factor, Ets-1"/>
    <property type="match status" value="1"/>
</dbReference>
<dbReference type="GO" id="GO:0015629">
    <property type="term" value="C:actin cytoskeleton"/>
    <property type="evidence" value="ECO:0007669"/>
    <property type="project" value="TreeGrafter"/>
</dbReference>
<feature type="compositionally biased region" description="Low complexity" evidence="3">
    <location>
        <begin position="511"/>
        <end position="523"/>
    </location>
</feature>
<dbReference type="SUPFAM" id="SSF50156">
    <property type="entry name" value="PDZ domain-like"/>
    <property type="match status" value="1"/>
</dbReference>
<feature type="region of interest" description="Disordered" evidence="3">
    <location>
        <begin position="288"/>
        <end position="440"/>
    </location>
</feature>
<feature type="region of interest" description="Disordered" evidence="3">
    <location>
        <begin position="143"/>
        <end position="163"/>
    </location>
</feature>
<keyword evidence="2" id="KW-0175">Coiled coil</keyword>
<evidence type="ECO:0000313" key="6">
    <source>
        <dbReference type="EMBL" id="KAJ7389046.1"/>
    </source>
</evidence>
<dbReference type="SMART" id="SM00454">
    <property type="entry name" value="SAM"/>
    <property type="match status" value="1"/>
</dbReference>
<feature type="compositionally biased region" description="Basic and acidic residues" evidence="3">
    <location>
        <begin position="144"/>
        <end position="159"/>
    </location>
</feature>
<dbReference type="Gene3D" id="2.30.42.10">
    <property type="match status" value="1"/>
</dbReference>
<dbReference type="InterPro" id="IPR013761">
    <property type="entry name" value="SAM/pointed_sf"/>
</dbReference>
<dbReference type="GO" id="GO:0014069">
    <property type="term" value="C:postsynaptic density"/>
    <property type="evidence" value="ECO:0007669"/>
    <property type="project" value="TreeGrafter"/>
</dbReference>
<dbReference type="PANTHER" id="PTHR16154">
    <property type="entry name" value="NEURABIN"/>
    <property type="match status" value="1"/>
</dbReference>
<evidence type="ECO:0000259" key="4">
    <source>
        <dbReference type="PROSITE" id="PS50105"/>
    </source>
</evidence>
<feature type="compositionally biased region" description="Basic and acidic residues" evidence="3">
    <location>
        <begin position="294"/>
        <end position="313"/>
    </location>
</feature>
<evidence type="ECO:0000313" key="7">
    <source>
        <dbReference type="Proteomes" id="UP001163046"/>
    </source>
</evidence>
<feature type="domain" description="SAM" evidence="4">
    <location>
        <begin position="600"/>
        <end position="645"/>
    </location>
</feature>
<dbReference type="InterPro" id="IPR043446">
    <property type="entry name" value="Neurabin-like"/>
</dbReference>
<keyword evidence="7" id="KW-1185">Reference proteome</keyword>
<reference evidence="6" key="1">
    <citation type="submission" date="2023-01" db="EMBL/GenBank/DDBJ databases">
        <title>Genome assembly of the deep-sea coral Lophelia pertusa.</title>
        <authorList>
            <person name="Herrera S."/>
            <person name="Cordes E."/>
        </authorList>
    </citation>
    <scope>NUCLEOTIDE SEQUENCE</scope>
    <source>
        <strain evidence="6">USNM1676648</strain>
        <tissue evidence="6">Polyp</tissue>
    </source>
</reference>
<dbReference type="InterPro" id="IPR036034">
    <property type="entry name" value="PDZ_sf"/>
</dbReference>
<dbReference type="SUPFAM" id="SSF47769">
    <property type="entry name" value="SAM/Pointed domain"/>
    <property type="match status" value="1"/>
</dbReference>
<accession>A0A9W9ZW93</accession>
<dbReference type="Pfam" id="PF00595">
    <property type="entry name" value="PDZ"/>
    <property type="match status" value="1"/>
</dbReference>
<dbReference type="PANTHER" id="PTHR16154:SF6">
    <property type="entry name" value="SPINOPHILIN, ISOFORM J"/>
    <property type="match status" value="1"/>
</dbReference>
<feature type="domain" description="PDZ" evidence="5">
    <location>
        <begin position="4"/>
        <end position="69"/>
    </location>
</feature>
<dbReference type="OrthoDB" id="5988703at2759"/>